<feature type="chain" id="PRO_5032851018" evidence="5">
    <location>
        <begin position="20"/>
        <end position="133"/>
    </location>
</feature>
<evidence type="ECO:0000313" key="8">
    <source>
        <dbReference type="Proteomes" id="UP000555411"/>
    </source>
</evidence>
<keyword evidence="8" id="KW-1185">Reference proteome</keyword>
<dbReference type="AlphaFoldDB" id="A0A842IAS5"/>
<dbReference type="Gene3D" id="1.10.760.10">
    <property type="entry name" value="Cytochrome c-like domain"/>
    <property type="match status" value="1"/>
</dbReference>
<feature type="signal peptide" evidence="5">
    <location>
        <begin position="1"/>
        <end position="19"/>
    </location>
</feature>
<keyword evidence="5" id="KW-0732">Signal</keyword>
<dbReference type="GO" id="GO:0046872">
    <property type="term" value="F:metal ion binding"/>
    <property type="evidence" value="ECO:0007669"/>
    <property type="project" value="UniProtKB-KW"/>
</dbReference>
<dbReference type="Proteomes" id="UP000555411">
    <property type="component" value="Unassembled WGS sequence"/>
</dbReference>
<evidence type="ECO:0000256" key="4">
    <source>
        <dbReference type="PROSITE-ProRule" id="PRU00433"/>
    </source>
</evidence>
<dbReference type="GO" id="GO:0009055">
    <property type="term" value="F:electron transfer activity"/>
    <property type="evidence" value="ECO:0007669"/>
    <property type="project" value="InterPro"/>
</dbReference>
<reference evidence="7 8" key="1">
    <citation type="journal article" date="2017" name="Int. J. Syst. Evol. Microbiol.">
        <title>Gemmobacter straminiformis sp. nov., isolated from an artificial fountain.</title>
        <authorList>
            <person name="Kang J.Y."/>
            <person name="Kim M.J."/>
            <person name="Chun J."/>
            <person name="Son K.P."/>
            <person name="Jahng K.Y."/>
        </authorList>
    </citation>
    <scope>NUCLEOTIDE SEQUENCE [LARGE SCALE GENOMIC DNA]</scope>
    <source>
        <strain evidence="7 8">CAM-8</strain>
    </source>
</reference>
<evidence type="ECO:0000259" key="6">
    <source>
        <dbReference type="PROSITE" id="PS51007"/>
    </source>
</evidence>
<sequence>MKPLLTAALLALATLPAHAGDAAKGEADFKKCRACHSAIAPDGTAVQKGGKTAPNLFGVLGRAVASTDFAYGESIKAVGAKGLVWDEALLTAYITDPTAWLKEQTGDAAAKAKMTFKLSKGAEDMAAYLATLK</sequence>
<protein>
    <submittedName>
        <fullName evidence="7">Cytochrome C</fullName>
    </submittedName>
</protein>
<dbReference type="PROSITE" id="PS51007">
    <property type="entry name" value="CYTC"/>
    <property type="match status" value="1"/>
</dbReference>
<keyword evidence="1 4" id="KW-0349">Heme</keyword>
<organism evidence="7 8">
    <name type="scientific">Paragemmobacter straminiformis</name>
    <dbReference type="NCBI Taxonomy" id="2045119"/>
    <lineage>
        <taxon>Bacteria</taxon>
        <taxon>Pseudomonadati</taxon>
        <taxon>Pseudomonadota</taxon>
        <taxon>Alphaproteobacteria</taxon>
        <taxon>Rhodobacterales</taxon>
        <taxon>Paracoccaceae</taxon>
        <taxon>Paragemmobacter</taxon>
    </lineage>
</organism>
<name>A0A842IAS5_9RHOB</name>
<proteinExistence type="predicted"/>
<dbReference type="SUPFAM" id="SSF46626">
    <property type="entry name" value="Cytochrome c"/>
    <property type="match status" value="1"/>
</dbReference>
<dbReference type="RefSeq" id="WP_185798099.1">
    <property type="nucleotide sequence ID" value="NZ_JACLQD010000003.1"/>
</dbReference>
<keyword evidence="3 4" id="KW-0408">Iron</keyword>
<evidence type="ECO:0000256" key="1">
    <source>
        <dbReference type="ARBA" id="ARBA00022617"/>
    </source>
</evidence>
<evidence type="ECO:0000313" key="7">
    <source>
        <dbReference type="EMBL" id="MBC2836503.1"/>
    </source>
</evidence>
<keyword evidence="2 4" id="KW-0479">Metal-binding</keyword>
<evidence type="ECO:0000256" key="5">
    <source>
        <dbReference type="SAM" id="SignalP"/>
    </source>
</evidence>
<gene>
    <name evidence="7" type="ORF">H7F16_13365</name>
</gene>
<evidence type="ECO:0000256" key="2">
    <source>
        <dbReference type="ARBA" id="ARBA00022723"/>
    </source>
</evidence>
<dbReference type="InterPro" id="IPR009056">
    <property type="entry name" value="Cyt_c-like_dom"/>
</dbReference>
<comment type="caution">
    <text evidence="7">The sequence shown here is derived from an EMBL/GenBank/DDBJ whole genome shotgun (WGS) entry which is preliminary data.</text>
</comment>
<dbReference type="EMBL" id="JACLQD010000003">
    <property type="protein sequence ID" value="MBC2836503.1"/>
    <property type="molecule type" value="Genomic_DNA"/>
</dbReference>
<accession>A0A842IAS5</accession>
<dbReference type="InterPro" id="IPR036909">
    <property type="entry name" value="Cyt_c-like_dom_sf"/>
</dbReference>
<feature type="domain" description="Cytochrome c" evidence="6">
    <location>
        <begin position="20"/>
        <end position="133"/>
    </location>
</feature>
<evidence type="ECO:0000256" key="3">
    <source>
        <dbReference type="ARBA" id="ARBA00023004"/>
    </source>
</evidence>
<dbReference type="GO" id="GO:0020037">
    <property type="term" value="F:heme binding"/>
    <property type="evidence" value="ECO:0007669"/>
    <property type="project" value="InterPro"/>
</dbReference>